<accession>A0AAV2EC44</accession>
<dbReference type="InterPro" id="IPR026960">
    <property type="entry name" value="RVT-Znf"/>
</dbReference>
<dbReference type="Pfam" id="PF00078">
    <property type="entry name" value="RVT_1"/>
    <property type="match status" value="1"/>
</dbReference>
<evidence type="ECO:0000313" key="4">
    <source>
        <dbReference type="Proteomes" id="UP001497516"/>
    </source>
</evidence>
<dbReference type="Proteomes" id="UP001497516">
    <property type="component" value="Chromosome 4"/>
</dbReference>
<dbReference type="EMBL" id="OZ034817">
    <property type="protein sequence ID" value="CAL1383523.1"/>
    <property type="molecule type" value="Genomic_DNA"/>
</dbReference>
<feature type="domain" description="Reverse transcriptase zinc-binding" evidence="2">
    <location>
        <begin position="281"/>
        <end position="365"/>
    </location>
</feature>
<dbReference type="PANTHER" id="PTHR33116:SF78">
    <property type="entry name" value="OS12G0587133 PROTEIN"/>
    <property type="match status" value="1"/>
</dbReference>
<proteinExistence type="predicted"/>
<evidence type="ECO:0000313" key="3">
    <source>
        <dbReference type="EMBL" id="CAL1383523.1"/>
    </source>
</evidence>
<dbReference type="AlphaFoldDB" id="A0AAV2EC44"/>
<evidence type="ECO:0000259" key="2">
    <source>
        <dbReference type="Pfam" id="PF13966"/>
    </source>
</evidence>
<dbReference type="InterPro" id="IPR000477">
    <property type="entry name" value="RT_dom"/>
</dbReference>
<organism evidence="3 4">
    <name type="scientific">Linum trigynum</name>
    <dbReference type="NCBI Taxonomy" id="586398"/>
    <lineage>
        <taxon>Eukaryota</taxon>
        <taxon>Viridiplantae</taxon>
        <taxon>Streptophyta</taxon>
        <taxon>Embryophyta</taxon>
        <taxon>Tracheophyta</taxon>
        <taxon>Spermatophyta</taxon>
        <taxon>Magnoliopsida</taxon>
        <taxon>eudicotyledons</taxon>
        <taxon>Gunneridae</taxon>
        <taxon>Pentapetalae</taxon>
        <taxon>rosids</taxon>
        <taxon>fabids</taxon>
        <taxon>Malpighiales</taxon>
        <taxon>Linaceae</taxon>
        <taxon>Linum</taxon>
    </lineage>
</organism>
<feature type="domain" description="Reverse transcriptase" evidence="1">
    <location>
        <begin position="16"/>
        <end position="99"/>
    </location>
</feature>
<evidence type="ECO:0000259" key="1">
    <source>
        <dbReference type="Pfam" id="PF00078"/>
    </source>
</evidence>
<dbReference type="PANTHER" id="PTHR33116">
    <property type="entry name" value="REVERSE TRANSCRIPTASE ZINC-BINDING DOMAIN-CONTAINING PROTEIN-RELATED-RELATED"/>
    <property type="match status" value="1"/>
</dbReference>
<dbReference type="Pfam" id="PF13966">
    <property type="entry name" value="zf-RVT"/>
    <property type="match status" value="1"/>
</dbReference>
<reference evidence="3 4" key="1">
    <citation type="submission" date="2024-04" db="EMBL/GenBank/DDBJ databases">
        <authorList>
            <person name="Fracassetti M."/>
        </authorList>
    </citation>
    <scope>NUCLEOTIDE SEQUENCE [LARGE SCALE GENOMIC DNA]</scope>
</reference>
<name>A0AAV2EC44_9ROSI</name>
<keyword evidence="4" id="KW-1185">Reference proteome</keyword>
<protein>
    <recommendedName>
        <fullName evidence="5">Reverse transcriptase domain-containing protein</fullName>
    </recommendedName>
</protein>
<evidence type="ECO:0008006" key="5">
    <source>
        <dbReference type="Google" id="ProtNLM"/>
    </source>
</evidence>
<sequence>MLNRAAARKVLSFHPQCQRIGLTHLCFADDLLIFTKGSEEAVGTVATILEKFYLVSGLRCNPSKSEIFCAGVNEEVKKTLVNCFGFKEGTLPVMYLGIPLSAGKLKAVDCKALVEKITSRIRGWQPKLLTYARKIQLIVAVLASISQYRMNIIQLPKKVIKEVESMCSKFLWSNMEQNKKAKVAWKHAAFPKEEGGLGFRDLWSWNQACLARHIWVVLANQETLWIAWLKEYWLRNISIWETQIRGSWVWNKILKTRPLLNSSLVCTEAGVEWNGAVMTRFSIKTVWDSLRPRRETVPWASLVWKGPLIPKNSLITWLVIQDRITTLDKVKKWNPDVLDICPLCHSDPETRDHLFFSCSYVRTVWSIVFDPWQISLGWTFQSGVLAAVTRLGDTPKHNT</sequence>
<gene>
    <name evidence="3" type="ORF">LTRI10_LOCUS24789</name>
</gene>